<evidence type="ECO:0000313" key="13">
    <source>
        <dbReference type="EMBL" id="MCA2095930.1"/>
    </source>
</evidence>
<keyword evidence="4" id="KW-0964">Secreted</keyword>
<feature type="domain" description="Bacterial repeat" evidence="12">
    <location>
        <begin position="2911"/>
        <end position="2987"/>
    </location>
</feature>
<name>A0ABS7YWX0_9FIRM</name>
<proteinExistence type="inferred from homology"/>
<dbReference type="SUPFAM" id="SSF49478">
    <property type="entry name" value="Cna protein B-type domain"/>
    <property type="match status" value="6"/>
</dbReference>
<feature type="signal peptide" evidence="9">
    <location>
        <begin position="1"/>
        <end position="29"/>
    </location>
</feature>
<feature type="domain" description="SpaA-like prealbumin fold" evidence="10">
    <location>
        <begin position="1253"/>
        <end position="1333"/>
    </location>
</feature>
<dbReference type="Gene3D" id="2.60.40.1280">
    <property type="match status" value="3"/>
</dbReference>
<dbReference type="InterPro" id="IPR044060">
    <property type="entry name" value="Bacterial_rp_domain"/>
</dbReference>
<feature type="domain" description="SpaA-like prealbumin fold" evidence="10">
    <location>
        <begin position="2053"/>
        <end position="2131"/>
    </location>
</feature>
<comment type="subcellular location">
    <subcellularLocation>
        <location evidence="1">Secreted</location>
        <location evidence="1">Cell wall</location>
        <topology evidence="1">Peptidoglycan-anchor</topology>
    </subcellularLocation>
</comment>
<feature type="region of interest" description="Disordered" evidence="7">
    <location>
        <begin position="348"/>
        <end position="429"/>
    </location>
</feature>
<dbReference type="EMBL" id="JAIWIY010000001">
    <property type="protein sequence ID" value="MCA2095930.1"/>
    <property type="molecule type" value="Genomic_DNA"/>
</dbReference>
<dbReference type="Pfam" id="PF17802">
    <property type="entry name" value="SpaA"/>
    <property type="match status" value="10"/>
</dbReference>
<reference evidence="14" key="1">
    <citation type="submission" date="2023-07" db="EMBL/GenBank/DDBJ databases">
        <title>FDA dAtabase for Regulatory Grade micrObial Sequences (FDA-ARGOS): Supporting development and validation of Infectious Disease Dx tests.</title>
        <authorList>
            <person name="Sproer C."/>
            <person name="Gronow S."/>
            <person name="Severitt S."/>
            <person name="Schroder I."/>
            <person name="Tallon L."/>
            <person name="Sadzewicz L."/>
            <person name="Zhao X."/>
            <person name="Boylan J."/>
            <person name="Ott S."/>
            <person name="Bowen H."/>
            <person name="Vavikolanu K."/>
            <person name="Hazen T."/>
            <person name="Aluvathingal J."/>
            <person name="Nadendla S."/>
            <person name="Lowell S."/>
            <person name="Myers T."/>
            <person name="Yan Y."/>
        </authorList>
    </citation>
    <scope>NUCLEOTIDE SEQUENCE [LARGE SCALE GENOMIC DNA]</scope>
    <source>
        <strain evidence="14">FDAARGOS_1538</strain>
    </source>
</reference>
<comment type="caution">
    <text evidence="13">The sequence shown here is derived from an EMBL/GenBank/DDBJ whole genome shotgun (WGS) entry which is preliminary data.</text>
</comment>
<dbReference type="Pfam" id="PF18998">
    <property type="entry name" value="Flg_new_2"/>
    <property type="match status" value="4"/>
</dbReference>
<evidence type="ECO:0000256" key="3">
    <source>
        <dbReference type="ARBA" id="ARBA00022512"/>
    </source>
</evidence>
<keyword evidence="8" id="KW-0472">Membrane</keyword>
<keyword evidence="5 9" id="KW-0732">Signal</keyword>
<feature type="domain" description="SpaA-like prealbumin fold" evidence="10">
    <location>
        <begin position="3176"/>
        <end position="3272"/>
    </location>
</feature>
<evidence type="ECO:0000256" key="8">
    <source>
        <dbReference type="SAM" id="Phobius"/>
    </source>
</evidence>
<feature type="transmembrane region" description="Helical" evidence="8">
    <location>
        <begin position="4730"/>
        <end position="4748"/>
    </location>
</feature>
<feature type="domain" description="SpaA-like prealbumin fold" evidence="10">
    <location>
        <begin position="4404"/>
        <end position="4509"/>
    </location>
</feature>
<dbReference type="PANTHER" id="PTHR36108">
    <property type="entry name" value="COLOSSIN-B-RELATED"/>
    <property type="match status" value="1"/>
</dbReference>
<dbReference type="Pfam" id="PF17961">
    <property type="entry name" value="Big_8"/>
    <property type="match status" value="2"/>
</dbReference>
<keyword evidence="14" id="KW-1185">Reference proteome</keyword>
<feature type="domain" description="SpaA-like prealbumin fold" evidence="10">
    <location>
        <begin position="4291"/>
        <end position="4376"/>
    </location>
</feature>
<evidence type="ECO:0000259" key="10">
    <source>
        <dbReference type="Pfam" id="PF17802"/>
    </source>
</evidence>
<feature type="domain" description="Bacterial repeat" evidence="12">
    <location>
        <begin position="2832"/>
        <end position="2907"/>
    </location>
</feature>
<keyword evidence="8" id="KW-1133">Transmembrane helix</keyword>
<dbReference type="Proteomes" id="UP001198374">
    <property type="component" value="Unassembled WGS sequence"/>
</dbReference>
<feature type="compositionally biased region" description="Basic and acidic residues" evidence="7">
    <location>
        <begin position="362"/>
        <end position="407"/>
    </location>
</feature>
<evidence type="ECO:0000256" key="4">
    <source>
        <dbReference type="ARBA" id="ARBA00022525"/>
    </source>
</evidence>
<feature type="chain" id="PRO_5047370184" evidence="9">
    <location>
        <begin position="30"/>
        <end position="4759"/>
    </location>
</feature>
<evidence type="ECO:0000256" key="6">
    <source>
        <dbReference type="ARBA" id="ARBA00023088"/>
    </source>
</evidence>
<evidence type="ECO:0000256" key="5">
    <source>
        <dbReference type="ARBA" id="ARBA00022729"/>
    </source>
</evidence>
<feature type="compositionally biased region" description="Polar residues" evidence="7">
    <location>
        <begin position="1049"/>
        <end position="1058"/>
    </location>
</feature>
<evidence type="ECO:0000256" key="7">
    <source>
        <dbReference type="SAM" id="MobiDB-lite"/>
    </source>
</evidence>
<evidence type="ECO:0000256" key="1">
    <source>
        <dbReference type="ARBA" id="ARBA00004168"/>
    </source>
</evidence>
<evidence type="ECO:0000313" key="14">
    <source>
        <dbReference type="Proteomes" id="UP001198374"/>
    </source>
</evidence>
<feature type="domain" description="SDR-like Ig" evidence="11">
    <location>
        <begin position="713"/>
        <end position="798"/>
    </location>
</feature>
<keyword evidence="8" id="KW-0812">Transmembrane</keyword>
<accession>A0ABS7YWX0</accession>
<dbReference type="InterPro" id="IPR041033">
    <property type="entry name" value="SpaA_PFL_dom_1"/>
</dbReference>
<feature type="domain" description="SpaA-like prealbumin fold" evidence="10">
    <location>
        <begin position="3840"/>
        <end position="3921"/>
    </location>
</feature>
<feature type="domain" description="SpaA-like prealbumin fold" evidence="10">
    <location>
        <begin position="3613"/>
        <end position="3685"/>
    </location>
</feature>
<dbReference type="RefSeq" id="WP_225304621.1">
    <property type="nucleotide sequence ID" value="NZ_JAGGLO010000003.1"/>
</dbReference>
<organism evidence="13 14">
    <name type="scientific">Anaerococcus degeneri</name>
    <dbReference type="NCBI Taxonomy" id="361500"/>
    <lineage>
        <taxon>Bacteria</taxon>
        <taxon>Bacillati</taxon>
        <taxon>Bacillota</taxon>
        <taxon>Tissierellia</taxon>
        <taxon>Tissierellales</taxon>
        <taxon>Peptoniphilaceae</taxon>
        <taxon>Anaerococcus</taxon>
    </lineage>
</organism>
<protein>
    <submittedName>
        <fullName evidence="13">Fibrinogen-binding adhesin SdrG C-terminal domain-containing protein</fullName>
    </submittedName>
</protein>
<dbReference type="InterPro" id="IPR041171">
    <property type="entry name" value="SDR_Ig"/>
</dbReference>
<dbReference type="InterPro" id="IPR008966">
    <property type="entry name" value="Adhesion_dom_sf"/>
</dbReference>
<feature type="region of interest" description="Disordered" evidence="7">
    <location>
        <begin position="1080"/>
        <end position="1100"/>
    </location>
</feature>
<evidence type="ECO:0000259" key="11">
    <source>
        <dbReference type="Pfam" id="PF17961"/>
    </source>
</evidence>
<dbReference type="SUPFAM" id="SSF49401">
    <property type="entry name" value="Bacterial adhesins"/>
    <property type="match status" value="3"/>
</dbReference>
<dbReference type="Gene3D" id="2.60.40.1290">
    <property type="match status" value="1"/>
</dbReference>
<gene>
    <name evidence="13" type="ORF">LDJ82_03265</name>
</gene>
<feature type="domain" description="SpaA-like prealbumin fold" evidence="10">
    <location>
        <begin position="2165"/>
        <end position="2246"/>
    </location>
</feature>
<dbReference type="PANTHER" id="PTHR36108:SF13">
    <property type="entry name" value="COLOSSIN-B-RELATED"/>
    <property type="match status" value="1"/>
</dbReference>
<keyword evidence="6" id="KW-0572">Peptidoglycan-anchor</keyword>
<feature type="region of interest" description="Disordered" evidence="7">
    <location>
        <begin position="1032"/>
        <end position="1064"/>
    </location>
</feature>
<dbReference type="InterPro" id="IPR011252">
    <property type="entry name" value="Fibrogen-bd_dom1"/>
</dbReference>
<keyword evidence="3" id="KW-0134">Cell wall</keyword>
<comment type="similarity">
    <text evidence="2">Belongs to the serine-aspartate repeat-containing protein (SDr) family.</text>
</comment>
<evidence type="ECO:0000256" key="2">
    <source>
        <dbReference type="ARBA" id="ARBA00007257"/>
    </source>
</evidence>
<feature type="domain" description="Bacterial repeat" evidence="12">
    <location>
        <begin position="2996"/>
        <end position="3069"/>
    </location>
</feature>
<feature type="domain" description="SpaA-like prealbumin fold" evidence="10">
    <location>
        <begin position="2488"/>
        <end position="2573"/>
    </location>
</feature>
<feature type="domain" description="Bacterial repeat" evidence="12">
    <location>
        <begin position="3074"/>
        <end position="3145"/>
    </location>
</feature>
<feature type="domain" description="SDR-like Ig" evidence="11">
    <location>
        <begin position="3970"/>
        <end position="4071"/>
    </location>
</feature>
<evidence type="ECO:0000259" key="12">
    <source>
        <dbReference type="Pfam" id="PF18998"/>
    </source>
</evidence>
<evidence type="ECO:0000256" key="9">
    <source>
        <dbReference type="SAM" id="SignalP"/>
    </source>
</evidence>
<feature type="domain" description="SpaA-like prealbumin fold" evidence="10">
    <location>
        <begin position="1551"/>
        <end position="1624"/>
    </location>
</feature>
<feature type="region of interest" description="Disordered" evidence="7">
    <location>
        <begin position="537"/>
        <end position="590"/>
    </location>
</feature>
<sequence length="4759" mass="532704">MKGKMSLLTRKIFASIVAISMSIPPTAFANAPAPVVYDANSSIMGLAPKKEDQTKVENTDQTKIEKDLGDYSLEITSAIDESLTKIDYTIKAKRKKQARNENQNQVSDENLSLTIAKTPTSNINKIKLVSKNTDTETNDPDFKEDFESIVIKSKASDEIIYKLRADVNKAKDQRSYDLIIGLKEADKEAGVFTYNLKAQTGATVVDNQTVELIQLVNKEEKSTKVKGDYKKEGILGGLFASHDTITWTDYIVNEEDGKETTYDFDIDKNQEIGNAQIGLDYYELTENGFEIKKEFSQKIDFSKKVKFEIPKGFIAKLSLQTKVSKKNTHIKSYSLNKSVLKNPIYIEGNEEEKSSDEEDPLPEEKTPTEKPVEKPAEDKKQSTEIKVDDKKSEENKTSESKKEEKTSDTQITVTDANGNEIPVEEKEKPQKETISAIILNKDSLIARLKAEGKLTNGIETAIESLAQNLDSYNQGKITDQDLKDFTKALAANNKIEKSDLRFYLESILSGLNKQKNKAANLNYDEIITYAYPEKKESQIKVDDKKTEKKPQDKKENQNKDKSSVEKSESKPAVEKKSEKPSENKEEKESAIKVFDANLDKLKEEAKKEDKKEAGLVEGLKSLLGQTDLQKADKELKKALADKSKGLEEIQNLLDSFETKYKLSKADQAKLMDDNGDAIRALVEKDRNNNFRPHIFADTGENAGLNLDGKKFNILTRFDTSNRVGPIKKNQFFNIILDKKLMVNDQSSLEPIRHNGRVIAKPSYDSKNKIITYTITEDINENIQVPLNIPVDYDKTNITLDSDGTFTVTNKVSGLGVQSQKDLLPQRIDKNGNPAGSIIEPDRDDVIKIIDDKNVQNYQVPIDVYADPEIIDGKLTGINWTVRVHSDTDLQALGYHLNLTTVKGSGLGEVQNIKINGETADQSKGLTDNPIKGQLGIVDSKHHTLNESTQDLQYNFYTKVDNVQGNYLIDITIYLKAKDKAGAVRYNFEKGFTQEAINKATPTRVGINNRTTIQGKFLPNDKAQWTITDAISSGDEENNGMPLADRTPGGAQTITSANSAVYGLDTDKNSPTYGKMVVKKEKHTTNNSLPSKGSDPAGTQPVGNIAVYEYDTNLTQTEDKKPLTLSGVEISKYRDLYIDQHWNLPQGYETMPEQDISVVDKSGKNNLGSVHVGERKNSKQRFITVSNVKYWDINEKGEASPIDYKIKQTFPAKNVRIGTKEYKYNENTSYYNGNDKNHFILNSLMEVDNKKPATFKIVKVDSKTGDKLQGASFHLLGTGISVVTDANGEATFTNIPPGIYQFTETKAPKGYKLDGENKTITISDNGEVSVSGKNADFSQPAGKTEVVEHNNQPNWPDYMNAMHYAKVGENGEVEFYLYLKPIAPRQGGETDRNTRLNISIPGVNITDVTAYDVSPGYRPYVKSAMEGQTANNLQLGNNVINANHKNKITGDPDTKDAYTGRTGYQIYFPKERFAKDWGFLVKVKANIGQNNSASLYYDWLTNEDTANQTNLQKVVSLSKNTSGADDKPTITIKNTPFEKKPIEVFKFANTSTDGKRDRLSGAEFVLKDSEGNVIANKITDENGKASFGKYPEGKYTIEEVKAPDGYEKNGVYFEVEVNESKEVRYTTRFENSSATPVPGQDYFIEKGDEIGKTSKEIVTSVNQWLDYNEGQAYGRGERPKVWEAYRYESLKYHADITLSQSNKGDRFEIQFDPNLDFTQYFAGFPKIRKGGKDIADPYFDYNTNLLTYVFNENTDGGNTTATIDLIGMIPSKYYAKNTGTYPFTITVQPKQTGISGQKLNKDINAFFDAHDSGNDQPVQNYYFREIYEENGEYYVDVISYYNVIGDRWPYKRVNPKTLNYNWITTNFQGGNIADWVGEGTKPRQVLDRVKIYRTEANVRVIHDGPLTTLVNDYMPQSMGFRAEQEPNIYRPVFNASVDPNKNATISQNGITLVYNKDKINPSGKLIDNNNQPLKISMPSINNGEGYVIEQRFKIPDIDAFNKKWRAYVMNNGNLKSAFASGANKSFAKGDQTGGETPKYYKEDVGVINKKYTPGQFKIIKSNQSDNSKLAGATFELTDAKNNSIYRTSDGKGELSFKNLAPGSYTLKETRAPDNFVKSEKKWSVTVYSDGSVRIIQIGLVGSDESYFGNNENIIIMPVSNKPTGTDFRVYKKDTDGKALQGAEFTITKPNDSSFQAIKKSTNPNGFVEFEKLTQGTYIIEESKAPTGYKELKKKWVLVIDDKGNKKVYNYRENSGTTSSLNSILEKPNVNWVDVKGRSLEGWTDFDNRRTGWTGNNVNPFKMGTRIVGINRKDKYVIQRYVLNPEEANIGATTATIHREKPEYPNMDWYSGALNSGEEFQVFKLNKPVTGVISDIRLAEYGAKEITGDVTKEVDDSRFGEPHRLKLNLPETDEPLVIDVKIPYKEEYGGVGTGMDWTENGITYWKSDYYESASVIKEASPVLSNDGNIIGSYVGEGSLDVTNELKTFDFKLKKVKENDNKEEIVGAKFRLTGPGEGGEEREITTGKDGLISFDKLRPGIYKLEEIEPAPGYEKSNVDWTVRITSDGSKYIKVNKKEGLTANTNLVNPNANGINNNTPVRTLAYRSLLENNSHMLANKNLGESPSLKSMDEFNTRERLALAENTLEFSEESIPTPLRSANDWQKVDPNASIGRRDRIQDKDLGSTKITEINKVDKKFRQVFLLKDYYSSNSKREVQFHREPEKYGINLSDGNTTYKIYTVDPISTLDNPIKIKDITEACTQSDPTPSGKQQRIMSEIPATIRGPLYVEIETYYNPNFGIGLGVDYVYSKGASTLWIADSYDAEDSINKNLVSSYKLKITNGANGSVTAEKTTDLKKNEKVTLTISPSEGYELEKLTVAGVDVTNDVADGKYSFKMPASNVAVSATFREKQKQYDVQIATLYNGKITQNKRKAKAGEIITLKIEPADGYELTTLKYTDEDDGEEHNIDMQAKSFLMPATSVYVEATFTKKAEPKTKHKIHTKHTGNGKIDVDKTEAAEGEQVTFNPIPDVGNTITRFPVVKSDSGKKVNMVEWNSFIMPNEDVTIEVGFKPISQNVYPITVEPSKNGKVSVNAIATSGEEVTVSVTPNEYYELDTLTVTDINGNPVKVNGLRFTMPESGVNISATFKVKEITGPQDGEIVIPSDGELIKITNKQTGLDLKIFKRDSNSRPLEGGKFTLKKTDKNYTTEDTTFEKKEGFSRKDGKLVFTDNDGKIQPLALEPGYYLLEETESPSGYKKAQAPWKIRVYEDTTTNQLKAEYRGPDETPNSFVSSDKALDSFGNTTGIKTTENGIKYAARMTHINTEGKTYIQRIYIDTRAYNGPVNVQIKPVVKREEFDVPGQPPKIGYEGNYGVKTAYRSTYEIKGLAENPTDAKLNDIFRNYTIANDDVSVVNTARWRPFDWGFDEDQLNLDPGVYYIDVEGFYDDNITKADIGKIEMNVDFKTPRYFWQADGLNQNRTQHYKLGGSYQAGAETFGSVYQKDTYVNGELKKKGTPTPWGAQKPDRQKYANWLSKKFTDSYGNPRNAGIVAVPYNGIDKTIDSVTTSINIRPLYTSNKKTQVGPEGMDIVNEEETYNITFSKHGRDDKDETVDGEAVTKRRLEGAVFKLQEYVINGYKDVEGSTIASAFNGYFGFRGLKPGRYQLIEVKAPEGYKPINGPLLRFTVETIKTNSGKIVDPESGEVVDIKSIKVKFSENDEKAYNLSDLNMVNPDNKNEIIKVSSVDSKKISIKDSKIVHPTTNDIVNLNDLIIATADNHEYPIKQIKIVDGSSGYISLEYDKANGVYQYVPEKSTSEKDGKLVDFVTSATAKNMGKIINEKPGKGKITVKKVDQKGDPINATEQLPGAKFKLTNISTGAKEEGTVGADGTLEFTRLQIGNYRLEEVKSPDGYINNKQVWNFTVGGEGLDPYAKDAPQRRKDVSSSITLSESKLSVLNPESKKDGLLSGKQDEMHPHFGEVFEFNNKYTIDSNLKINPGDYFVLKLSDNIDLHGIMETHIDNLDIIADGVGTIAKADYNRTDGTITYTFTNYADTYNLVEFSNKLKAYINLNKVPKAGDQKISRGVVVNDQIKDNKEDTIKVVYDSMTAKEKYQTTDGNWHEMTENHLNLGSKIIKYNPDTGEFVHYYYVNRDRSTTPRSKFYYYSNQDIENLNIDYYSLDGSKVNVNDLLPLSFGVNEDDKKLPAPVQIRSRSYLAAGQEESITFTGGLNSNSTYLLKVTGKVSGKDKSSYVGHGKLQMIDNPDRYVTRWDKQYFFRNEATAKANLVIQAVNPENKIKFKKVDQDGKALKGATFQLKYKVGENWNVDTSRDKTTGDDGVFEYTKLKPGSYRVIEITAPTGYKKAKDPVAEFDVDENGRIIRKDNANNPVGGTAEDGIKPIEIVNKKEQKISFVKVDAGDKKPLEGAEFEVWYKAKKEDTEYTKLKLYEKTVDGKTERLAVKEGEDIPTGFTPVKEDKFITGDDGKIEFTFYENGYYALKEEKAPKGYIRPRDYVKEFVYKEGKLYELVQANLSMSLNRSTTINSTTDYPEHNDEYTLIINPDNKMVNYLKSEGGNPKATITLSGFNSGGTVKVYLKAKGQEVQKTGYVPTFNFTNNQDLVIDLNKAIASIKAGSDTTGTTDIKSDDSIVLEIKEETSWNTEVNRNIKLDIKDKNANQLISENKDITVEASFASGGDNVYSGTKKFDSLPEIKSTDPIKIENKKGEYPFTGGPGTWIGFTIGGLAVMIGGAYIYHKRRESIEANS</sequence>
<feature type="compositionally biased region" description="Acidic residues" evidence="7">
    <location>
        <begin position="348"/>
        <end position="361"/>
    </location>
</feature>
<dbReference type="Gene3D" id="2.60.40.10">
    <property type="entry name" value="Immunoglobulins"/>
    <property type="match status" value="10"/>
</dbReference>
<dbReference type="InterPro" id="IPR013783">
    <property type="entry name" value="Ig-like_fold"/>
</dbReference>